<evidence type="ECO:0000313" key="1">
    <source>
        <dbReference type="EMBL" id="KAI6092323.1"/>
    </source>
</evidence>
<gene>
    <name evidence="1" type="ORF">F4821DRAFT_160867</name>
</gene>
<protein>
    <submittedName>
        <fullName evidence="1">Uncharacterized protein</fullName>
    </submittedName>
</protein>
<organism evidence="1 2">
    <name type="scientific">Hypoxylon rubiginosum</name>
    <dbReference type="NCBI Taxonomy" id="110542"/>
    <lineage>
        <taxon>Eukaryota</taxon>
        <taxon>Fungi</taxon>
        <taxon>Dikarya</taxon>
        <taxon>Ascomycota</taxon>
        <taxon>Pezizomycotina</taxon>
        <taxon>Sordariomycetes</taxon>
        <taxon>Xylariomycetidae</taxon>
        <taxon>Xylariales</taxon>
        <taxon>Hypoxylaceae</taxon>
        <taxon>Hypoxylon</taxon>
    </lineage>
</organism>
<dbReference type="EMBL" id="MU394284">
    <property type="protein sequence ID" value="KAI6092323.1"/>
    <property type="molecule type" value="Genomic_DNA"/>
</dbReference>
<dbReference type="Proteomes" id="UP001497680">
    <property type="component" value="Unassembled WGS sequence"/>
</dbReference>
<proteinExistence type="predicted"/>
<evidence type="ECO:0000313" key="2">
    <source>
        <dbReference type="Proteomes" id="UP001497680"/>
    </source>
</evidence>
<name>A0ACC0DHP0_9PEZI</name>
<keyword evidence="2" id="KW-1185">Reference proteome</keyword>
<comment type="caution">
    <text evidence="1">The sequence shown here is derived from an EMBL/GenBank/DDBJ whole genome shotgun (WGS) entry which is preliminary data.</text>
</comment>
<reference evidence="1 2" key="1">
    <citation type="journal article" date="2022" name="New Phytol.">
        <title>Ecological generalism drives hyperdiversity of secondary metabolite gene clusters in xylarialean endophytes.</title>
        <authorList>
            <person name="Franco M.E.E."/>
            <person name="Wisecaver J.H."/>
            <person name="Arnold A.E."/>
            <person name="Ju Y.M."/>
            <person name="Slot J.C."/>
            <person name="Ahrendt S."/>
            <person name="Moore L.P."/>
            <person name="Eastman K.E."/>
            <person name="Scott K."/>
            <person name="Konkel Z."/>
            <person name="Mondo S.J."/>
            <person name="Kuo A."/>
            <person name="Hayes R.D."/>
            <person name="Haridas S."/>
            <person name="Andreopoulos B."/>
            <person name="Riley R."/>
            <person name="LaButti K."/>
            <person name="Pangilinan J."/>
            <person name="Lipzen A."/>
            <person name="Amirebrahimi M."/>
            <person name="Yan J."/>
            <person name="Adam C."/>
            <person name="Keymanesh K."/>
            <person name="Ng V."/>
            <person name="Louie K."/>
            <person name="Northen T."/>
            <person name="Drula E."/>
            <person name="Henrissat B."/>
            <person name="Hsieh H.M."/>
            <person name="Youens-Clark K."/>
            <person name="Lutzoni F."/>
            <person name="Miadlikowska J."/>
            <person name="Eastwood D.C."/>
            <person name="Hamelin R.C."/>
            <person name="Grigoriev I.V."/>
            <person name="U'Ren J.M."/>
        </authorList>
    </citation>
    <scope>NUCLEOTIDE SEQUENCE [LARGE SCALE GENOMIC DNA]</scope>
    <source>
        <strain evidence="1 2">ER1909</strain>
    </source>
</reference>
<accession>A0ACC0DHP0</accession>
<sequence length="836" mass="93822">MADRITAGSSDTPMEGHARPVKMSLNFGHPQDLALEHMGMNFTLPPTRHQGESHRLDDRLALWYRRNDGPWEPPNLQGDIRTPSILGAFRSNQPWFNSQYRESIVPSECDTVPPGVLPSDSGYGSYGAKHSVTNGSVCDESLDRNPETQSLVGHINELNFRSFNHDMMSKGGASSISSWHSQQQPSSSSAADRQGNYEGSQICDVCNKLLKTKSEFKKHKQRHDKPFKCDVPGCTRPDGFSTPNDLDRHKRSLHPDEKAAGNRYRCPLGPCKNKDKIWPRADNFRAHMKRVHQKTQLSDDELERYKLGAPSKEDSDLIRGSTAPNFDQFGAYTVGNTHHVSSGWELHRNPVMDISAEPSPQEPPRQIQVDEAPLVNKPSSEDRFHILNSIATHGLQLERDNVSFRQTGLSGVISTRPNPTIDDARFSQSGQLEDDDVNPEPESPDSKLASGSHSLDYDQINKLDQTQESSVSSSLESSESARQPEGVTPIDEKAQISPEPKSTETIDVEELDLTDGAVLKFLEKLQSSGVLEKLGYKKEDPVRSEDTQQEPTNNTTGEHRHTCSTCNKGFGRRCELKKHEKRHIKPYGCTFPDCARKFGSKNDWKRHENSQHYMLEHWRCDEKSSDNPAEVCGKVVQRRELFKQHLDSCHLVRDPATLDRKLEACRVGRTCDTRFWCGFCLKIVETADKPGVNPWTERFNHIDDHFHGRSGQEKREIADWREEEQVVSSRPSAATDSAESVANESEDAAAAAWSTPVSSSAHSSDVPGPEKLRVRSANSKRKRDDVSDAHVSKRATTSSQPRYHCCECLQTMPNILGQCSNYPCEHKLCDNCLLSQ</sequence>